<accession>A0A2U8FN94</accession>
<evidence type="ECO:0000256" key="17">
    <source>
        <dbReference type="SAM" id="SignalP"/>
    </source>
</evidence>
<evidence type="ECO:0000256" key="16">
    <source>
        <dbReference type="SAM" id="MobiDB-lite"/>
    </source>
</evidence>
<dbReference type="EMBL" id="CP029210">
    <property type="protein sequence ID" value="AWI52338.1"/>
    <property type="molecule type" value="Genomic_DNA"/>
</dbReference>
<keyword evidence="8" id="KW-0408">Iron</keyword>
<name>A0A2U8FN94_9BURK</name>
<proteinExistence type="inferred from homology"/>
<keyword evidence="5" id="KW-0410">Iron transport</keyword>
<evidence type="ECO:0000313" key="21">
    <source>
        <dbReference type="Proteomes" id="UP000244892"/>
    </source>
</evidence>
<dbReference type="InterPro" id="IPR036942">
    <property type="entry name" value="Beta-barrel_TonB_sf"/>
</dbReference>
<dbReference type="InterPro" id="IPR039426">
    <property type="entry name" value="TonB-dep_rcpt-like"/>
</dbReference>
<evidence type="ECO:0000256" key="3">
    <source>
        <dbReference type="ARBA" id="ARBA00022448"/>
    </source>
</evidence>
<keyword evidence="10 15" id="KW-0798">TonB box</keyword>
<evidence type="ECO:0000256" key="11">
    <source>
        <dbReference type="ARBA" id="ARBA00023136"/>
    </source>
</evidence>
<evidence type="ECO:0000256" key="4">
    <source>
        <dbReference type="ARBA" id="ARBA00022452"/>
    </source>
</evidence>
<dbReference type="RefSeq" id="WP_109034276.1">
    <property type="nucleotide sequence ID" value="NZ_CP029210.1"/>
</dbReference>
<evidence type="ECO:0000259" key="19">
    <source>
        <dbReference type="Pfam" id="PF07715"/>
    </source>
</evidence>
<evidence type="ECO:0000256" key="5">
    <source>
        <dbReference type="ARBA" id="ARBA00022496"/>
    </source>
</evidence>
<dbReference type="InterPro" id="IPR012910">
    <property type="entry name" value="Plug_dom"/>
</dbReference>
<evidence type="ECO:0000256" key="1">
    <source>
        <dbReference type="ARBA" id="ARBA00004571"/>
    </source>
</evidence>
<evidence type="ECO:0000256" key="2">
    <source>
        <dbReference type="ARBA" id="ARBA00009810"/>
    </source>
</evidence>
<evidence type="ECO:0000256" key="9">
    <source>
        <dbReference type="ARBA" id="ARBA00023065"/>
    </source>
</evidence>
<keyword evidence="21" id="KW-1185">Reference proteome</keyword>
<dbReference type="Proteomes" id="UP000244892">
    <property type="component" value="Chromosome"/>
</dbReference>
<gene>
    <name evidence="20" type="ORF">DEH84_01995</name>
</gene>
<dbReference type="FunFam" id="2.170.130.10:FF:000010">
    <property type="entry name" value="Ferripyoverdine receptor"/>
    <property type="match status" value="1"/>
</dbReference>
<dbReference type="KEGG" id="aon:DEH84_01995"/>
<evidence type="ECO:0000256" key="12">
    <source>
        <dbReference type="ARBA" id="ARBA00023170"/>
    </source>
</evidence>
<sequence>MSAILLRRVAAAPSLLVLSGLITAIPATAWAQSPEPAVDSVQGVSVTARKEEAPTEGRASYRAGRSRTATGLALTPRETPQAISTITRSQLDDFGLGTVNDALAFAPGVTVERVETDRTYYSARGFDIDNFQLDGIGLPFTNGAQWGEVDTIVYDRIDVLRGANGLLTGTGLPSATINFVRKKPTSAFQASGGLTLGSWNKVRLEGDVSGALNADGSVRGRLVGAAQDSDSYLDRHGKRLYTLYGAVDIDLSRHTTLSLGWLERESRARSPFWGALPMNDTNGTQTDYDVSTNTAADWTWWNNKERRLTAELSHDFGQGWQLRTGLTHRSNKSDSELLYVFGTPVQGSAAGLYGYPSAFRGDYTQDLLHVQASGPFSLAGRQHEAVVGANWAKEDATEQSGYASYAGSRFTDLGAMLDNWDGRFAKPAMDASFAGSSFDLERQGVYGAARFSLSDAVKLITGAQLLHIRSSGLSYGVPHVYDATRLTPYLGAVWTLTPALSAYASHTQIYKPQTEVNADGKPLAPVRGTNAEVGLKADLLDRKLSLLAAVFRTRQDGLAGDATWVEGRNVYSATDARSQGIELEATGRVAEGVELSASLTHTDIEDADGQDTRTFLPRDTARVSVRYAATGRLSTTAALRWQSAIYRDIGGVRATQDSHALLDVGASYQIDKHWKVSAQIRNLTDQKYINSLYWDQAFYGAPRHGQVSVNWTY</sequence>
<evidence type="ECO:0000256" key="6">
    <source>
        <dbReference type="ARBA" id="ARBA00022692"/>
    </source>
</evidence>
<evidence type="ECO:0000259" key="18">
    <source>
        <dbReference type="Pfam" id="PF00593"/>
    </source>
</evidence>
<keyword evidence="9" id="KW-0406">Ion transport</keyword>
<feature type="domain" description="TonB-dependent receptor plug" evidence="19">
    <location>
        <begin position="76"/>
        <end position="173"/>
    </location>
</feature>
<dbReference type="NCBIfam" id="TIGR01783">
    <property type="entry name" value="TonB-siderophor"/>
    <property type="match status" value="1"/>
</dbReference>
<evidence type="ECO:0000313" key="20">
    <source>
        <dbReference type="EMBL" id="AWI52338.1"/>
    </source>
</evidence>
<feature type="domain" description="TonB-dependent receptor-like beta-barrel" evidence="18">
    <location>
        <begin position="282"/>
        <end position="683"/>
    </location>
</feature>
<dbReference type="AlphaFoldDB" id="A0A2U8FN94"/>
<feature type="signal peptide" evidence="17">
    <location>
        <begin position="1"/>
        <end position="31"/>
    </location>
</feature>
<dbReference type="OrthoDB" id="174652at2"/>
<dbReference type="GO" id="GO:0015344">
    <property type="term" value="F:siderophore uptake transmembrane transporter activity"/>
    <property type="evidence" value="ECO:0007669"/>
    <property type="project" value="TreeGrafter"/>
</dbReference>
<dbReference type="Pfam" id="PF07715">
    <property type="entry name" value="Plug"/>
    <property type="match status" value="1"/>
</dbReference>
<evidence type="ECO:0000256" key="15">
    <source>
        <dbReference type="RuleBase" id="RU003357"/>
    </source>
</evidence>
<keyword evidence="12 20" id="KW-0675">Receptor</keyword>
<reference evidence="20 21" key="1">
    <citation type="submission" date="2018-05" db="EMBL/GenBank/DDBJ databases">
        <title>complete genome sequence of Aquabacterium olei NBRC 110486.</title>
        <authorList>
            <person name="Tang B."/>
            <person name="Chang J."/>
            <person name="Zhang L."/>
            <person name="Yang H."/>
        </authorList>
    </citation>
    <scope>NUCLEOTIDE SEQUENCE [LARGE SCALE GENOMIC DNA]</scope>
    <source>
        <strain evidence="20 21">NBRC 110486</strain>
    </source>
</reference>
<evidence type="ECO:0000256" key="8">
    <source>
        <dbReference type="ARBA" id="ARBA00023004"/>
    </source>
</evidence>
<dbReference type="InterPro" id="IPR037066">
    <property type="entry name" value="Plug_dom_sf"/>
</dbReference>
<evidence type="ECO:0000256" key="13">
    <source>
        <dbReference type="ARBA" id="ARBA00023237"/>
    </source>
</evidence>
<organism evidence="20 21">
    <name type="scientific">Aquabacterium olei</name>
    <dbReference type="NCBI Taxonomy" id="1296669"/>
    <lineage>
        <taxon>Bacteria</taxon>
        <taxon>Pseudomonadati</taxon>
        <taxon>Pseudomonadota</taxon>
        <taxon>Betaproteobacteria</taxon>
        <taxon>Burkholderiales</taxon>
        <taxon>Aquabacterium</taxon>
    </lineage>
</organism>
<evidence type="ECO:0000256" key="14">
    <source>
        <dbReference type="PROSITE-ProRule" id="PRU01360"/>
    </source>
</evidence>
<feature type="region of interest" description="Disordered" evidence="16">
    <location>
        <begin position="44"/>
        <end position="65"/>
    </location>
</feature>
<comment type="subcellular location">
    <subcellularLocation>
        <location evidence="1 14">Cell outer membrane</location>
        <topology evidence="1 14">Multi-pass membrane protein</topology>
    </subcellularLocation>
</comment>
<dbReference type="InterPro" id="IPR000531">
    <property type="entry name" value="Beta-barrel_TonB"/>
</dbReference>
<dbReference type="PANTHER" id="PTHR32552:SF74">
    <property type="entry name" value="HYDROXAMATE SIDEROPHORE RECEPTOR FHUE"/>
    <property type="match status" value="1"/>
</dbReference>
<dbReference type="GO" id="GO:0015891">
    <property type="term" value="P:siderophore transport"/>
    <property type="evidence" value="ECO:0007669"/>
    <property type="project" value="InterPro"/>
</dbReference>
<keyword evidence="3 14" id="KW-0813">Transport</keyword>
<keyword evidence="4 14" id="KW-1134">Transmembrane beta strand</keyword>
<keyword evidence="11 14" id="KW-0472">Membrane</keyword>
<dbReference type="GO" id="GO:0009279">
    <property type="term" value="C:cell outer membrane"/>
    <property type="evidence" value="ECO:0007669"/>
    <property type="project" value="UniProtKB-SubCell"/>
</dbReference>
<protein>
    <submittedName>
        <fullName evidence="20">TonB-dependent siderophore receptor</fullName>
    </submittedName>
</protein>
<dbReference type="GO" id="GO:0038023">
    <property type="term" value="F:signaling receptor activity"/>
    <property type="evidence" value="ECO:0007669"/>
    <property type="project" value="InterPro"/>
</dbReference>
<dbReference type="CDD" id="cd01347">
    <property type="entry name" value="ligand_gated_channel"/>
    <property type="match status" value="1"/>
</dbReference>
<keyword evidence="13 14" id="KW-0998">Cell outer membrane</keyword>
<evidence type="ECO:0000256" key="10">
    <source>
        <dbReference type="ARBA" id="ARBA00023077"/>
    </source>
</evidence>
<dbReference type="PROSITE" id="PS52016">
    <property type="entry name" value="TONB_DEPENDENT_REC_3"/>
    <property type="match status" value="1"/>
</dbReference>
<comment type="similarity">
    <text evidence="2 14 15">Belongs to the TonB-dependent receptor family.</text>
</comment>
<dbReference type="InterPro" id="IPR010105">
    <property type="entry name" value="TonB_sidphr_rcpt"/>
</dbReference>
<keyword evidence="7 17" id="KW-0732">Signal</keyword>
<evidence type="ECO:0000256" key="7">
    <source>
        <dbReference type="ARBA" id="ARBA00022729"/>
    </source>
</evidence>
<dbReference type="Gene3D" id="2.40.170.20">
    <property type="entry name" value="TonB-dependent receptor, beta-barrel domain"/>
    <property type="match status" value="1"/>
</dbReference>
<dbReference type="Gene3D" id="2.170.130.10">
    <property type="entry name" value="TonB-dependent receptor, plug domain"/>
    <property type="match status" value="1"/>
</dbReference>
<feature type="chain" id="PRO_5016146215" evidence="17">
    <location>
        <begin position="32"/>
        <end position="713"/>
    </location>
</feature>
<dbReference type="Pfam" id="PF00593">
    <property type="entry name" value="TonB_dep_Rec_b-barrel"/>
    <property type="match status" value="1"/>
</dbReference>
<dbReference type="PANTHER" id="PTHR32552">
    <property type="entry name" value="FERRICHROME IRON RECEPTOR-RELATED"/>
    <property type="match status" value="1"/>
</dbReference>
<keyword evidence="6 14" id="KW-0812">Transmembrane</keyword>
<dbReference type="SUPFAM" id="SSF56935">
    <property type="entry name" value="Porins"/>
    <property type="match status" value="1"/>
</dbReference>